<reference evidence="2" key="1">
    <citation type="submission" date="2019-12" db="UniProtKB">
        <authorList>
            <consortium name="WormBaseParasite"/>
        </authorList>
    </citation>
    <scope>IDENTIFICATION</scope>
</reference>
<name>A0A5S6QGI8_TRIMR</name>
<dbReference type="Proteomes" id="UP000046395">
    <property type="component" value="Unassembled WGS sequence"/>
</dbReference>
<sequence length="206" mass="23592">MAVVILCRRVEEPTERDWKSVKRVMCYLAATITQNLRFSASGDMRLECYVDVEWAGDKMDRKSISGYVFKLGNSVIAWSSTKQSIVALSSTVAEYVAASHAWRQLIWLRELLAGVDILQQSPTVFYEDNQSCIRLVESESCSARTKHIDVRHHHLRDTREQRILEMRSCPTDDIIADVLTKPLGKERFWKLIKQLGIKGEANEGDM</sequence>
<dbReference type="PANTHER" id="PTHR11439:SF463">
    <property type="entry name" value="REVERSE TRANSCRIPTASE TY1_COPIA-TYPE DOMAIN-CONTAINING PROTEIN"/>
    <property type="match status" value="1"/>
</dbReference>
<evidence type="ECO:0000313" key="1">
    <source>
        <dbReference type="Proteomes" id="UP000046395"/>
    </source>
</evidence>
<dbReference type="PANTHER" id="PTHR11439">
    <property type="entry name" value="GAG-POL-RELATED RETROTRANSPOSON"/>
    <property type="match status" value="1"/>
</dbReference>
<organism evidence="1 2">
    <name type="scientific">Trichuris muris</name>
    <name type="common">Mouse whipworm</name>
    <dbReference type="NCBI Taxonomy" id="70415"/>
    <lineage>
        <taxon>Eukaryota</taxon>
        <taxon>Metazoa</taxon>
        <taxon>Ecdysozoa</taxon>
        <taxon>Nematoda</taxon>
        <taxon>Enoplea</taxon>
        <taxon>Dorylaimia</taxon>
        <taxon>Trichinellida</taxon>
        <taxon>Trichuridae</taxon>
        <taxon>Trichuris</taxon>
    </lineage>
</organism>
<dbReference type="STRING" id="70415.A0A5S6QGI8"/>
<dbReference type="WBParaSite" id="TMUE_2000006245.1">
    <property type="protein sequence ID" value="TMUE_2000006245.1"/>
    <property type="gene ID" value="WBGene00299529"/>
</dbReference>
<keyword evidence="1" id="KW-1185">Reference proteome</keyword>
<dbReference type="AlphaFoldDB" id="A0A5S6QGI8"/>
<protein>
    <submittedName>
        <fullName evidence="2">Reverse transcriptase Ty1/copia-type domain-containing protein</fullName>
    </submittedName>
</protein>
<evidence type="ECO:0000313" key="2">
    <source>
        <dbReference type="WBParaSite" id="TMUE_2000006245.1"/>
    </source>
</evidence>
<accession>A0A5S6QGI8</accession>
<proteinExistence type="predicted"/>
<dbReference type="CDD" id="cd09272">
    <property type="entry name" value="RNase_HI_RT_Ty1"/>
    <property type="match status" value="1"/>
</dbReference>